<feature type="region of interest" description="Disordered" evidence="6">
    <location>
        <begin position="229"/>
        <end position="250"/>
    </location>
</feature>
<protein>
    <recommendedName>
        <fullName evidence="2 5">Basal-body rod modification protein FlgD</fullName>
    </recommendedName>
</protein>
<dbReference type="GO" id="GO:0044781">
    <property type="term" value="P:bacterial-type flagellum organization"/>
    <property type="evidence" value="ECO:0007669"/>
    <property type="project" value="UniProtKB-UniRule"/>
</dbReference>
<name>F0JJ58_9BACT</name>
<comment type="similarity">
    <text evidence="1 5">Belongs to the FlgD family.</text>
</comment>
<feature type="domain" description="FlgD/Vpr Ig-like" evidence="7">
    <location>
        <begin position="109"/>
        <end position="175"/>
    </location>
</feature>
<dbReference type="InterPro" id="IPR025965">
    <property type="entry name" value="FlgD/Vpr_Ig-like"/>
</dbReference>
<evidence type="ECO:0000256" key="3">
    <source>
        <dbReference type="ARBA" id="ARBA00022795"/>
    </source>
</evidence>
<dbReference type="OrthoDB" id="9785233at2"/>
<keyword evidence="9" id="KW-0966">Cell projection</keyword>
<proteinExistence type="inferred from homology"/>
<sequence length="250" mass="26941">MGYVDTTGIYLGQQEERLAASNTPTEHETSLDQDAFLSILVAQLTHQDPLNPMEDTEMTSQLAEFSSLEQLTNINDGISTLNETMSQSDILTAVSFIGKEVKAEGYKVSLSEGNASTIYYGFGETVSSIIMNIYDSEGAIVRTVELGSKESGTYQYTWDGKDEDGELLPDGQYGVGILGVDTGGDYVMVQTEISGKVDGVVTEDGTQYLRLEDGRFINMLNVKEVVDPDASATVDATDTSDEGNDTDTGA</sequence>
<reference evidence="9 10" key="1">
    <citation type="journal article" date="2011" name="J. Bacteriol.">
        <title>Genome sequence of the mercury-methylating strain Desulfovibrio desulfuricans ND132.</title>
        <authorList>
            <person name="Brown S.D."/>
            <person name="Gilmour C.C."/>
            <person name="Kucken A.M."/>
            <person name="Wall J.D."/>
            <person name="Elias D.A."/>
            <person name="Brandt C.C."/>
            <person name="Podar M."/>
            <person name="Chertkov O."/>
            <person name="Held B."/>
            <person name="Bruce D.C."/>
            <person name="Detter J.C."/>
            <person name="Tapia R."/>
            <person name="Han C.S."/>
            <person name="Goodwin L.A."/>
            <person name="Cheng J.F."/>
            <person name="Pitluck S."/>
            <person name="Woyke T."/>
            <person name="Mikhailova N."/>
            <person name="Ivanova N.N."/>
            <person name="Han J."/>
            <person name="Lucas S."/>
            <person name="Lapidus A.L."/>
            <person name="Land M.L."/>
            <person name="Hauser L.J."/>
            <person name="Palumbo A.V."/>
        </authorList>
    </citation>
    <scope>NUCLEOTIDE SEQUENCE [LARGE SCALE GENOMIC DNA]</scope>
    <source>
        <strain evidence="9 10">ND132</strain>
    </source>
</reference>
<evidence type="ECO:0000256" key="2">
    <source>
        <dbReference type="ARBA" id="ARBA00016013"/>
    </source>
</evidence>
<feature type="domain" description="FlgD Tudor-like" evidence="8">
    <location>
        <begin position="90"/>
        <end position="223"/>
    </location>
</feature>
<organism evidence="9 10">
    <name type="scientific">Pseudodesulfovibrio mercurii</name>
    <dbReference type="NCBI Taxonomy" id="641491"/>
    <lineage>
        <taxon>Bacteria</taxon>
        <taxon>Pseudomonadati</taxon>
        <taxon>Thermodesulfobacteriota</taxon>
        <taxon>Desulfovibrionia</taxon>
        <taxon>Desulfovibrionales</taxon>
        <taxon>Desulfovibrionaceae</taxon>
    </lineage>
</organism>
<dbReference type="InterPro" id="IPR005648">
    <property type="entry name" value="FlgD"/>
</dbReference>
<evidence type="ECO:0000259" key="8">
    <source>
        <dbReference type="Pfam" id="PF13861"/>
    </source>
</evidence>
<keyword evidence="9" id="KW-0969">Cilium</keyword>
<dbReference type="STRING" id="641491.DND132_2754"/>
<evidence type="ECO:0000256" key="5">
    <source>
        <dbReference type="RuleBase" id="RU362076"/>
    </source>
</evidence>
<dbReference type="Pfam" id="PF13861">
    <property type="entry name" value="FLgD_tudor"/>
    <property type="match status" value="1"/>
</dbReference>
<dbReference type="EMBL" id="CP003220">
    <property type="protein sequence ID" value="EGB15957.1"/>
    <property type="molecule type" value="Genomic_DNA"/>
</dbReference>
<dbReference type="InterPro" id="IPR025963">
    <property type="entry name" value="FLgD_Tudor"/>
</dbReference>
<dbReference type="Gene3D" id="2.30.30.910">
    <property type="match status" value="1"/>
</dbReference>
<gene>
    <name evidence="9" type="ORF">DND132_2754</name>
</gene>
<dbReference type="HOGENOM" id="CLU_047535_0_0_7"/>
<evidence type="ECO:0000313" key="10">
    <source>
        <dbReference type="Proteomes" id="UP000007845"/>
    </source>
</evidence>
<dbReference type="Pfam" id="PF03963">
    <property type="entry name" value="FlgD"/>
    <property type="match status" value="1"/>
</dbReference>
<keyword evidence="10" id="KW-1185">Reference proteome</keyword>
<dbReference type="Pfam" id="PF13860">
    <property type="entry name" value="FlgD_ig"/>
    <property type="match status" value="1"/>
</dbReference>
<feature type="compositionally biased region" description="Acidic residues" evidence="6">
    <location>
        <begin position="238"/>
        <end position="250"/>
    </location>
</feature>
<comment type="function">
    <text evidence="4 5">Required for flagellar hook formation. May act as a scaffolding protein.</text>
</comment>
<evidence type="ECO:0000259" key="7">
    <source>
        <dbReference type="Pfam" id="PF13860"/>
    </source>
</evidence>
<dbReference type="Gene3D" id="2.60.40.4070">
    <property type="match status" value="1"/>
</dbReference>
<evidence type="ECO:0000313" key="9">
    <source>
        <dbReference type="EMBL" id="EGB15957.1"/>
    </source>
</evidence>
<dbReference type="Proteomes" id="UP000007845">
    <property type="component" value="Chromosome"/>
</dbReference>
<keyword evidence="3 5" id="KW-1005">Bacterial flagellum biogenesis</keyword>
<dbReference type="RefSeq" id="WP_014323383.1">
    <property type="nucleotide sequence ID" value="NC_016803.1"/>
</dbReference>
<evidence type="ECO:0000256" key="4">
    <source>
        <dbReference type="ARBA" id="ARBA00024746"/>
    </source>
</evidence>
<dbReference type="eggNOG" id="COG1843">
    <property type="taxonomic scope" value="Bacteria"/>
</dbReference>
<keyword evidence="9" id="KW-0282">Flagellum</keyword>
<dbReference type="AlphaFoldDB" id="F0JJ58"/>
<dbReference type="KEGG" id="ddn:DND132_2754"/>
<evidence type="ECO:0000256" key="1">
    <source>
        <dbReference type="ARBA" id="ARBA00010577"/>
    </source>
</evidence>
<accession>F0JJ58</accession>
<evidence type="ECO:0000256" key="6">
    <source>
        <dbReference type="SAM" id="MobiDB-lite"/>
    </source>
</evidence>
<dbReference type="SMR" id="F0JJ58"/>